<dbReference type="EMBL" id="JACIJK010000001">
    <property type="protein sequence ID" value="MBB5713590.1"/>
    <property type="molecule type" value="Genomic_DNA"/>
</dbReference>
<organism evidence="1 2">
    <name type="scientific">Sphingomonas aerophila</name>
    <dbReference type="NCBI Taxonomy" id="1344948"/>
    <lineage>
        <taxon>Bacteria</taxon>
        <taxon>Pseudomonadati</taxon>
        <taxon>Pseudomonadota</taxon>
        <taxon>Alphaproteobacteria</taxon>
        <taxon>Sphingomonadales</taxon>
        <taxon>Sphingomonadaceae</taxon>
        <taxon>Sphingomonas</taxon>
    </lineage>
</organism>
<name>A0A7W9BAH7_9SPHN</name>
<evidence type="ECO:0000313" key="1">
    <source>
        <dbReference type="EMBL" id="MBB5713590.1"/>
    </source>
</evidence>
<dbReference type="RefSeq" id="WP_184054057.1">
    <property type="nucleotide sequence ID" value="NZ_JACIJK010000001.1"/>
</dbReference>
<proteinExistence type="predicted"/>
<accession>A0A7W9BAH7</accession>
<comment type="caution">
    <text evidence="1">The sequence shown here is derived from an EMBL/GenBank/DDBJ whole genome shotgun (WGS) entry which is preliminary data.</text>
</comment>
<keyword evidence="2" id="KW-1185">Reference proteome</keyword>
<protein>
    <submittedName>
        <fullName evidence="1">Carbon monoxide dehydrogenase subunit G</fullName>
    </submittedName>
</protein>
<gene>
    <name evidence="1" type="ORF">FHS94_000409</name>
</gene>
<dbReference type="InterPro" id="IPR024409">
    <property type="entry name" value="DUF3833"/>
</dbReference>
<evidence type="ECO:0000313" key="2">
    <source>
        <dbReference type="Proteomes" id="UP000546200"/>
    </source>
</evidence>
<dbReference type="Pfam" id="PF12915">
    <property type="entry name" value="DUF3833"/>
    <property type="match status" value="1"/>
</dbReference>
<reference evidence="1 2" key="1">
    <citation type="submission" date="2020-08" db="EMBL/GenBank/DDBJ databases">
        <title>Genomic Encyclopedia of Type Strains, Phase IV (KMG-IV): sequencing the most valuable type-strain genomes for metagenomic binning, comparative biology and taxonomic classification.</title>
        <authorList>
            <person name="Goeker M."/>
        </authorList>
    </citation>
    <scope>NUCLEOTIDE SEQUENCE [LARGE SCALE GENOMIC DNA]</scope>
    <source>
        <strain evidence="1 2">DSM 100044</strain>
    </source>
</reference>
<sequence>MIAALLLAGAPAPATPVFDPLRFFAGATRGDASLKIILRSARAVHVQGHGRVTADGTLILDQRVAQEGKAPKTRQWRIRAVGQGRYAGTLTDATGPVTGEATGNRLHLSYPTGRIRIDQWLTLSADGRSALNRLVARRFGITIAHLDETIRKLD</sequence>
<dbReference type="AlphaFoldDB" id="A0A7W9BAH7"/>
<dbReference type="Proteomes" id="UP000546200">
    <property type="component" value="Unassembled WGS sequence"/>
</dbReference>